<evidence type="ECO:0000256" key="4">
    <source>
        <dbReference type="ARBA" id="ARBA00022780"/>
    </source>
</evidence>
<keyword evidence="4" id="KW-1001">Plastid inner membrane</keyword>
<keyword evidence="5 7" id="KW-1133">Transmembrane helix</keyword>
<feature type="transmembrane region" description="Helical" evidence="7">
    <location>
        <begin position="256"/>
        <end position="278"/>
    </location>
</feature>
<dbReference type="STRING" id="133385.A0A2T9YUN4"/>
<comment type="similarity">
    <text evidence="2">Belongs to the SLC13A/DASS transporter (TC 2.A.47) family. DIT1 subfamily.</text>
</comment>
<feature type="transmembrane region" description="Helical" evidence="7">
    <location>
        <begin position="298"/>
        <end position="322"/>
    </location>
</feature>
<feature type="transmembrane region" description="Helical" evidence="7">
    <location>
        <begin position="203"/>
        <end position="221"/>
    </location>
</feature>
<proteinExistence type="inferred from homology"/>
<accession>A0A2T9YUN4</accession>
<dbReference type="Pfam" id="PF00939">
    <property type="entry name" value="Na_sulph_symp"/>
    <property type="match status" value="1"/>
</dbReference>
<reference evidence="8 9" key="1">
    <citation type="journal article" date="2018" name="MBio">
        <title>Comparative Genomics Reveals the Core Gene Toolbox for the Fungus-Insect Symbiosis.</title>
        <authorList>
            <person name="Wang Y."/>
            <person name="Stata M."/>
            <person name="Wang W."/>
            <person name="Stajich J.E."/>
            <person name="White M.M."/>
            <person name="Moncalvo J.M."/>
        </authorList>
    </citation>
    <scope>NUCLEOTIDE SEQUENCE [LARGE SCALE GENOMIC DNA]</scope>
    <source>
        <strain evidence="8 9">SWE-8-4</strain>
    </source>
</reference>
<evidence type="ECO:0000256" key="7">
    <source>
        <dbReference type="SAM" id="Phobius"/>
    </source>
</evidence>
<dbReference type="GO" id="GO:0016020">
    <property type="term" value="C:membrane"/>
    <property type="evidence" value="ECO:0007669"/>
    <property type="project" value="InterPro"/>
</dbReference>
<dbReference type="InterPro" id="IPR001898">
    <property type="entry name" value="SLC13A/DASS"/>
</dbReference>
<evidence type="ECO:0000256" key="5">
    <source>
        <dbReference type="ARBA" id="ARBA00022989"/>
    </source>
</evidence>
<dbReference type="AlphaFoldDB" id="A0A2T9YUN4"/>
<gene>
    <name evidence="8" type="ORF">BB561_001451</name>
</gene>
<dbReference type="OrthoDB" id="1695362at2759"/>
<organism evidence="8 9">
    <name type="scientific">Smittium simulii</name>
    <dbReference type="NCBI Taxonomy" id="133385"/>
    <lineage>
        <taxon>Eukaryota</taxon>
        <taxon>Fungi</taxon>
        <taxon>Fungi incertae sedis</taxon>
        <taxon>Zoopagomycota</taxon>
        <taxon>Kickxellomycotina</taxon>
        <taxon>Harpellomycetes</taxon>
        <taxon>Harpellales</taxon>
        <taxon>Legeriomycetaceae</taxon>
        <taxon>Smittium</taxon>
    </lineage>
</organism>
<name>A0A2T9YUN4_9FUNG</name>
<comment type="caution">
    <text evidence="8">The sequence shown here is derived from an EMBL/GenBank/DDBJ whole genome shotgun (WGS) entry which is preliminary data.</text>
</comment>
<feature type="transmembrane region" description="Helical" evidence="7">
    <location>
        <begin position="81"/>
        <end position="112"/>
    </location>
</feature>
<comment type="subcellular location">
    <subcellularLocation>
        <location evidence="1">Plastid</location>
        <location evidence="1">Chloroplast inner membrane</location>
        <topology evidence="1">Multi-pass membrane protein</topology>
    </subcellularLocation>
</comment>
<keyword evidence="9" id="KW-1185">Reference proteome</keyword>
<feature type="transmembrane region" description="Helical" evidence="7">
    <location>
        <begin position="405"/>
        <end position="427"/>
    </location>
</feature>
<evidence type="ECO:0000256" key="2">
    <source>
        <dbReference type="ARBA" id="ARBA00007349"/>
    </source>
</evidence>
<dbReference type="EMBL" id="MBFR01000043">
    <property type="protein sequence ID" value="PVU95984.1"/>
    <property type="molecule type" value="Genomic_DNA"/>
</dbReference>
<dbReference type="PANTHER" id="PTHR42826">
    <property type="entry name" value="DICARBOXYLATE TRANSPORTER 2.1, CHLOROPLASTIC"/>
    <property type="match status" value="1"/>
</dbReference>
<evidence type="ECO:0000256" key="6">
    <source>
        <dbReference type="ARBA" id="ARBA00023136"/>
    </source>
</evidence>
<evidence type="ECO:0000256" key="1">
    <source>
        <dbReference type="ARBA" id="ARBA00004478"/>
    </source>
</evidence>
<dbReference type="InterPro" id="IPR030676">
    <property type="entry name" value="CitT-rel"/>
</dbReference>
<protein>
    <recommendedName>
        <fullName evidence="10">Citrate transporter-like domain-containing protein</fullName>
    </recommendedName>
</protein>
<feature type="transmembrane region" description="Helical" evidence="7">
    <location>
        <begin position="227"/>
        <end position="244"/>
    </location>
</feature>
<keyword evidence="3 7" id="KW-0812">Transmembrane</keyword>
<dbReference type="GO" id="GO:0022857">
    <property type="term" value="F:transmembrane transporter activity"/>
    <property type="evidence" value="ECO:0007669"/>
    <property type="project" value="InterPro"/>
</dbReference>
<dbReference type="Proteomes" id="UP000245383">
    <property type="component" value="Unassembled WGS sequence"/>
</dbReference>
<evidence type="ECO:0008006" key="10">
    <source>
        <dbReference type="Google" id="ProtNLM"/>
    </source>
</evidence>
<feature type="transmembrane region" description="Helical" evidence="7">
    <location>
        <begin position="52"/>
        <end position="69"/>
    </location>
</feature>
<keyword evidence="4" id="KW-0934">Plastid</keyword>
<keyword evidence="6 7" id="KW-0472">Membrane</keyword>
<evidence type="ECO:0000313" key="9">
    <source>
        <dbReference type="Proteomes" id="UP000245383"/>
    </source>
</evidence>
<sequence length="551" mass="61031">MESDSCHARRTHSFDSPLLSQQQQEPYYPSQPKKWHTKIFSKLQKWRKRHPLLNLLPALILTLCIISISPPEGLTKTSMNLLGVFVGAIFAIITSGYRISIIASITVCILVLSNNLMCKTTDGKNVDCHLCGTQIVSADVNLNKKDIYMCIPITSAFDAAMSGFSSGIAWLIFSAFQIGKAIQITKLGHRVSLVILYHMGNSLLGLGYAICVIELVLSAFIPSNSARGGGIIFPIITSIIESIEMSEFEMQPVYQYINLVGAYANTATSSIFLTSMAGNPLLALKAKEIFGIDFNFSAWFIGCFFVGFVVLLTIPIFSMLYFKPQFEIQQLKHRISSERYDLGKITSKELKLCAVLFVCIILWAGSPIFKISAPIVAFLATVALMLFDVLEWNDILSNTSAWDTFFWLAIFYTLANQLSLLGISSFIGKVLSNLLSSLSPFMSMIILSIIYYYSTYLFSSTTSHIVALSGPFMEAAKFLKVNPLVFTAILGLFSSLAAVLAPYCCGCIAIYASLPYIKPNDWFKAGIFFSIVQILIVFGIGIPFYYLIGWL</sequence>
<dbReference type="NCBIfam" id="TIGR00785">
    <property type="entry name" value="dass"/>
    <property type="match status" value="1"/>
</dbReference>
<evidence type="ECO:0000313" key="8">
    <source>
        <dbReference type="EMBL" id="PVU95984.1"/>
    </source>
</evidence>
<feature type="transmembrane region" description="Helical" evidence="7">
    <location>
        <begin position="352"/>
        <end position="385"/>
    </location>
</feature>
<evidence type="ECO:0000256" key="3">
    <source>
        <dbReference type="ARBA" id="ARBA00022692"/>
    </source>
</evidence>
<feature type="transmembrane region" description="Helical" evidence="7">
    <location>
        <begin position="434"/>
        <end position="453"/>
    </location>
</feature>
<feature type="transmembrane region" description="Helical" evidence="7">
    <location>
        <begin position="484"/>
        <end position="514"/>
    </location>
</feature>
<feature type="transmembrane region" description="Helical" evidence="7">
    <location>
        <begin position="526"/>
        <end position="548"/>
    </location>
</feature>